<accession>A0AAD6ZJC8</accession>
<sequence>MPPKRPESRLRGARSGTIHVVREKWGGGGGDGQGRRRGMRPIISAKYAGADEPDGVLSCKIKLCRGDWTPRDAETKSRRAKAGRGALRRSWMAVNLGHGENINDKRSEIKIYKCWGHCGVAVPCIYSSAKRNRVRKGRQQKAKTGTSGVGLVSTGEAEDLDAEVAVESLAMLKQFQRGRTSASAAPTRDMLTFGGTRMTWMRI</sequence>
<proteinExistence type="predicted"/>
<reference evidence="1" key="1">
    <citation type="submission" date="2023-03" db="EMBL/GenBank/DDBJ databases">
        <title>Massive genome expansion in bonnet fungi (Mycena s.s.) driven by repeated elements and novel gene families across ecological guilds.</title>
        <authorList>
            <consortium name="Lawrence Berkeley National Laboratory"/>
            <person name="Harder C.B."/>
            <person name="Miyauchi S."/>
            <person name="Viragh M."/>
            <person name="Kuo A."/>
            <person name="Thoen E."/>
            <person name="Andreopoulos B."/>
            <person name="Lu D."/>
            <person name="Skrede I."/>
            <person name="Drula E."/>
            <person name="Henrissat B."/>
            <person name="Morin E."/>
            <person name="Kohler A."/>
            <person name="Barry K."/>
            <person name="LaButti K."/>
            <person name="Morin E."/>
            <person name="Salamov A."/>
            <person name="Lipzen A."/>
            <person name="Mereny Z."/>
            <person name="Hegedus B."/>
            <person name="Baldrian P."/>
            <person name="Stursova M."/>
            <person name="Weitz H."/>
            <person name="Taylor A."/>
            <person name="Grigoriev I.V."/>
            <person name="Nagy L.G."/>
            <person name="Martin F."/>
            <person name="Kauserud H."/>
        </authorList>
    </citation>
    <scope>NUCLEOTIDE SEQUENCE</scope>
    <source>
        <strain evidence="1">CBHHK002</strain>
    </source>
</reference>
<gene>
    <name evidence="1" type="ORF">DFH08DRAFT_817145</name>
</gene>
<protein>
    <submittedName>
        <fullName evidence="1">Uncharacterized protein</fullName>
    </submittedName>
</protein>
<comment type="caution">
    <text evidence="1">The sequence shown here is derived from an EMBL/GenBank/DDBJ whole genome shotgun (WGS) entry which is preliminary data.</text>
</comment>
<evidence type="ECO:0000313" key="1">
    <source>
        <dbReference type="EMBL" id="KAJ7325470.1"/>
    </source>
</evidence>
<dbReference type="EMBL" id="JARIHO010000044">
    <property type="protein sequence ID" value="KAJ7325470.1"/>
    <property type="molecule type" value="Genomic_DNA"/>
</dbReference>
<name>A0AAD6ZJC8_9AGAR</name>
<evidence type="ECO:0000313" key="2">
    <source>
        <dbReference type="Proteomes" id="UP001218218"/>
    </source>
</evidence>
<dbReference type="Proteomes" id="UP001218218">
    <property type="component" value="Unassembled WGS sequence"/>
</dbReference>
<keyword evidence="2" id="KW-1185">Reference proteome</keyword>
<dbReference type="AlphaFoldDB" id="A0AAD6ZJC8"/>
<organism evidence="1 2">
    <name type="scientific">Mycena albidolilacea</name>
    <dbReference type="NCBI Taxonomy" id="1033008"/>
    <lineage>
        <taxon>Eukaryota</taxon>
        <taxon>Fungi</taxon>
        <taxon>Dikarya</taxon>
        <taxon>Basidiomycota</taxon>
        <taxon>Agaricomycotina</taxon>
        <taxon>Agaricomycetes</taxon>
        <taxon>Agaricomycetidae</taxon>
        <taxon>Agaricales</taxon>
        <taxon>Marasmiineae</taxon>
        <taxon>Mycenaceae</taxon>
        <taxon>Mycena</taxon>
    </lineage>
</organism>